<evidence type="ECO:0000313" key="5">
    <source>
        <dbReference type="Proteomes" id="UP000284842"/>
    </source>
</evidence>
<keyword evidence="5" id="KW-1185">Reference proteome</keyword>
<dbReference type="Proteomes" id="UP000284842">
    <property type="component" value="Unassembled WGS sequence"/>
</dbReference>
<evidence type="ECO:0000313" key="4">
    <source>
        <dbReference type="EMBL" id="PPR03702.1"/>
    </source>
</evidence>
<dbReference type="InterPro" id="IPR033964">
    <property type="entry name" value="ABBA"/>
</dbReference>
<accession>A0A409YL03</accession>
<dbReference type="InParanoid" id="A0A409YL03"/>
<dbReference type="PIRSF" id="PIRSF000509">
    <property type="entry name" value="Trp_DMAT"/>
    <property type="match status" value="1"/>
</dbReference>
<organism evidence="4 5">
    <name type="scientific">Panaeolus cyanescens</name>
    <dbReference type="NCBI Taxonomy" id="181874"/>
    <lineage>
        <taxon>Eukaryota</taxon>
        <taxon>Fungi</taxon>
        <taxon>Dikarya</taxon>
        <taxon>Basidiomycota</taxon>
        <taxon>Agaricomycotina</taxon>
        <taxon>Agaricomycetes</taxon>
        <taxon>Agaricomycetidae</taxon>
        <taxon>Agaricales</taxon>
        <taxon>Agaricineae</taxon>
        <taxon>Galeropsidaceae</taxon>
        <taxon>Panaeolus</taxon>
    </lineage>
</organism>
<feature type="binding site" evidence="3">
    <location>
        <position position="274"/>
    </location>
    <ligand>
        <name>dimethylallyl diphosphate</name>
        <dbReference type="ChEBI" id="CHEBI:57623"/>
    </ligand>
</feature>
<evidence type="ECO:0008006" key="6">
    <source>
        <dbReference type="Google" id="ProtNLM"/>
    </source>
</evidence>
<dbReference type="GO" id="GO:0009820">
    <property type="term" value="P:alkaloid metabolic process"/>
    <property type="evidence" value="ECO:0007669"/>
    <property type="project" value="InterPro"/>
</dbReference>
<dbReference type="SFLD" id="SFLDG01162">
    <property type="entry name" value="I"/>
    <property type="match status" value="1"/>
</dbReference>
<reference evidence="4 5" key="1">
    <citation type="journal article" date="2018" name="Evol. Lett.">
        <title>Horizontal gene cluster transfer increased hallucinogenic mushroom diversity.</title>
        <authorList>
            <person name="Reynolds H.T."/>
            <person name="Vijayakumar V."/>
            <person name="Gluck-Thaler E."/>
            <person name="Korotkin H.B."/>
            <person name="Matheny P.B."/>
            <person name="Slot J.C."/>
        </authorList>
    </citation>
    <scope>NUCLEOTIDE SEQUENCE [LARGE SCALE GENOMIC DNA]</scope>
    <source>
        <strain evidence="4 5">2629</strain>
    </source>
</reference>
<dbReference type="PANTHER" id="PTHR40627">
    <property type="entry name" value="INDOLE PRENYLTRANSFERASE TDIB-RELATED"/>
    <property type="match status" value="1"/>
</dbReference>
<dbReference type="CDD" id="cd13929">
    <property type="entry name" value="PT-DMATS_CymD"/>
    <property type="match status" value="1"/>
</dbReference>
<protein>
    <recommendedName>
        <fullName evidence="6">Aromatic prenyltransferase</fullName>
    </recommendedName>
</protein>
<keyword evidence="2" id="KW-0808">Transferase</keyword>
<feature type="binding site" evidence="3">
    <location>
        <position position="210"/>
    </location>
    <ligand>
        <name>dimethylallyl diphosphate</name>
        <dbReference type="ChEBI" id="CHEBI:57623"/>
    </ligand>
</feature>
<gene>
    <name evidence="4" type="ORF">CVT24_007424</name>
</gene>
<dbReference type="GO" id="GO:0016765">
    <property type="term" value="F:transferase activity, transferring alkyl or aryl (other than methyl) groups"/>
    <property type="evidence" value="ECO:0007669"/>
    <property type="project" value="InterPro"/>
</dbReference>
<dbReference type="EMBL" id="NHTK01001033">
    <property type="protein sequence ID" value="PPR03702.1"/>
    <property type="molecule type" value="Genomic_DNA"/>
</dbReference>
<dbReference type="InterPro" id="IPR012148">
    <property type="entry name" value="ABBA_DMATS-like"/>
</dbReference>
<sequence>MAIQQLEPIDPTSSQRKWPELNGNPCSVVNRLLLDAVQHFRVNCAESKWWWKTIAPDLAILLLEADYTFDAQVKALCFLKEFVAPNMGPRPVSIRPFWKSFMTDDYTPVEYSWKWSKGDSAPDVRYSIEAISRLAGTEVDPMNQSATINLFGQLLGAIPDLDLTSFRHFFASLVGVNAPLPSSTIIQPLQTTLFTAFEIGRDGSIGVKAYFVPVPSPNLTPAQQIIHAIKSFDSSKPASIQGLEAFLSNDWAGKTITPIMLGIDCIHPTKSRLKIYGRSSLTSFNFVKHVMSLGGLRNPQGSEEEQLKGLWYQVLGLPADFPVHQELPQLDHITAGILFYFDVGPSAPIPDVKVYIPVRHYAKSDAQITRDLIEFQQRNGRGKFADGYKRVIEQLSTNCDMESGTGVHTYVTAAYTGDTLTVTSYLNPQIYHLERWS</sequence>
<dbReference type="AlphaFoldDB" id="A0A409YL03"/>
<dbReference type="InterPro" id="IPR017795">
    <property type="entry name" value="ABBA_NscD-like"/>
</dbReference>
<comment type="caution">
    <text evidence="4">The sequence shown here is derived from an EMBL/GenBank/DDBJ whole genome shotgun (WGS) entry which is preliminary data.</text>
</comment>
<dbReference type="OrthoDB" id="3354387at2759"/>
<feature type="binding site" evidence="3">
    <location>
        <position position="208"/>
    </location>
    <ligand>
        <name>dimethylallyl diphosphate</name>
        <dbReference type="ChEBI" id="CHEBI:57623"/>
    </ligand>
</feature>
<dbReference type="Pfam" id="PF11991">
    <property type="entry name" value="Trp_DMAT"/>
    <property type="match status" value="1"/>
</dbReference>
<dbReference type="NCBIfam" id="TIGR03429">
    <property type="entry name" value="arom_pren_DMATS"/>
    <property type="match status" value="1"/>
</dbReference>
<dbReference type="STRING" id="181874.A0A409YL03"/>
<feature type="binding site" evidence="3">
    <location>
        <position position="110"/>
    </location>
    <ligand>
        <name>L-tryptophan</name>
        <dbReference type="ChEBI" id="CHEBI:57912"/>
    </ligand>
</feature>
<feature type="binding site" evidence="3">
    <location>
        <position position="272"/>
    </location>
    <ligand>
        <name>dimethylallyl diphosphate</name>
        <dbReference type="ChEBI" id="CHEBI:57623"/>
    </ligand>
</feature>
<evidence type="ECO:0000256" key="2">
    <source>
        <dbReference type="ARBA" id="ARBA00022679"/>
    </source>
</evidence>
<evidence type="ECO:0000256" key="1">
    <source>
        <dbReference type="ARBA" id="ARBA00010209"/>
    </source>
</evidence>
<proteinExistence type="inferred from homology"/>
<feature type="binding site" evidence="3">
    <location>
        <position position="125"/>
    </location>
    <ligand>
        <name>dimethylallyl diphosphate</name>
        <dbReference type="ChEBI" id="CHEBI:57623"/>
    </ligand>
</feature>
<name>A0A409YL03_9AGAR</name>
<comment type="similarity">
    <text evidence="1">Belongs to the tryptophan dimethylallyltransferase family.</text>
</comment>
<dbReference type="SFLD" id="SFLDS00036">
    <property type="entry name" value="Aromatic_Prenyltransferase"/>
    <property type="match status" value="1"/>
</dbReference>
<feature type="binding site" evidence="3">
    <location>
        <position position="355"/>
    </location>
    <ligand>
        <name>dimethylallyl diphosphate</name>
        <dbReference type="ChEBI" id="CHEBI:57623"/>
    </ligand>
</feature>
<evidence type="ECO:0000256" key="3">
    <source>
        <dbReference type="PIRSR" id="PIRSR000509-1"/>
    </source>
</evidence>
<dbReference type="PANTHER" id="PTHR40627:SF4">
    <property type="entry name" value="PRENYLTRANSFERASE ASQH1-RELATED"/>
    <property type="match status" value="1"/>
</dbReference>
<feature type="binding site" evidence="3">
    <location>
        <position position="276"/>
    </location>
    <ligand>
        <name>dimethylallyl diphosphate</name>
        <dbReference type="ChEBI" id="CHEBI:57623"/>
    </ligand>
</feature>